<organism evidence="2 3">
    <name type="scientific">Marasmius oreades</name>
    <name type="common">fairy-ring Marasmius</name>
    <dbReference type="NCBI Taxonomy" id="181124"/>
    <lineage>
        <taxon>Eukaryota</taxon>
        <taxon>Fungi</taxon>
        <taxon>Dikarya</taxon>
        <taxon>Basidiomycota</taxon>
        <taxon>Agaricomycotina</taxon>
        <taxon>Agaricomycetes</taxon>
        <taxon>Agaricomycetidae</taxon>
        <taxon>Agaricales</taxon>
        <taxon>Marasmiineae</taxon>
        <taxon>Marasmiaceae</taxon>
        <taxon>Marasmius</taxon>
    </lineage>
</organism>
<dbReference type="Proteomes" id="UP001049176">
    <property type="component" value="Chromosome 9"/>
</dbReference>
<name>A0A9P7RPZ4_9AGAR</name>
<reference evidence="2" key="1">
    <citation type="journal article" date="2021" name="Genome Biol. Evol.">
        <title>The assembled and annotated genome of the fairy-ring fungus Marasmius oreades.</title>
        <authorList>
            <person name="Hiltunen M."/>
            <person name="Ament-Velasquez S.L."/>
            <person name="Johannesson H."/>
        </authorList>
    </citation>
    <scope>NUCLEOTIDE SEQUENCE</scope>
    <source>
        <strain evidence="2">03SP1</strain>
    </source>
</reference>
<sequence length="177" mass="18376">MQAPFSLSSMGGFDASATSSSQGSSPSSFYSTPRLDERGFTSETSPEGSHKDFTEPTLKDLDSVLDLSVFGISMAGGSSGTSVDETIVDPTRSDILGDHVDQKNLLDLTPFGIMNGRLKRQTVSAAAGNGLTTGDTLGGGGGVRPQARGQVSRPESAVPRITYTVAKSLRAVADEDN</sequence>
<proteinExistence type="predicted"/>
<dbReference type="AlphaFoldDB" id="A0A9P7RPZ4"/>
<dbReference type="EMBL" id="CM032189">
    <property type="protein sequence ID" value="KAG7087160.1"/>
    <property type="molecule type" value="Genomic_DNA"/>
</dbReference>
<dbReference type="KEGG" id="more:E1B28_013140"/>
<gene>
    <name evidence="2" type="ORF">E1B28_013140</name>
</gene>
<accession>A0A9P7RPZ4</accession>
<feature type="region of interest" description="Disordered" evidence="1">
    <location>
        <begin position="131"/>
        <end position="158"/>
    </location>
</feature>
<comment type="caution">
    <text evidence="2">The sequence shown here is derived from an EMBL/GenBank/DDBJ whole genome shotgun (WGS) entry which is preliminary data.</text>
</comment>
<evidence type="ECO:0000256" key="1">
    <source>
        <dbReference type="SAM" id="MobiDB-lite"/>
    </source>
</evidence>
<dbReference type="GeneID" id="66082215"/>
<dbReference type="RefSeq" id="XP_043003631.1">
    <property type="nucleotide sequence ID" value="XM_043158287.1"/>
</dbReference>
<evidence type="ECO:0000313" key="3">
    <source>
        <dbReference type="Proteomes" id="UP001049176"/>
    </source>
</evidence>
<keyword evidence="3" id="KW-1185">Reference proteome</keyword>
<protein>
    <submittedName>
        <fullName evidence="2">Uncharacterized protein</fullName>
    </submittedName>
</protein>
<feature type="compositionally biased region" description="Low complexity" evidence="1">
    <location>
        <begin position="16"/>
        <end position="31"/>
    </location>
</feature>
<feature type="region of interest" description="Disordered" evidence="1">
    <location>
        <begin position="1"/>
        <end position="56"/>
    </location>
</feature>
<evidence type="ECO:0000313" key="2">
    <source>
        <dbReference type="EMBL" id="KAG7087160.1"/>
    </source>
</evidence>